<dbReference type="EMBL" id="JAGVWD010000015">
    <property type="protein sequence ID" value="MBS3057212.1"/>
    <property type="molecule type" value="Genomic_DNA"/>
</dbReference>
<gene>
    <name evidence="1" type="ORF">J4415_01130</name>
</gene>
<reference evidence="1" key="2">
    <citation type="submission" date="2021-05" db="EMBL/GenBank/DDBJ databases">
        <title>Protein family content uncovers lineage relationships and bacterial pathway maintenance mechanisms in DPANN archaea.</title>
        <authorList>
            <person name="Castelle C.J."/>
            <person name="Meheust R."/>
            <person name="Jaffe A.L."/>
            <person name="Seitz K."/>
            <person name="Gong X."/>
            <person name="Baker B.J."/>
            <person name="Banfield J.F."/>
        </authorList>
    </citation>
    <scope>NUCLEOTIDE SEQUENCE</scope>
    <source>
        <strain evidence="1">RIFCSPHIGHO2_01_FULL_AR10_44_11</strain>
    </source>
</reference>
<sequence>MRFRPIIKRISPAEREARRATRDVWSGLSGLGQDAKKQRAWILNYIANAPKNIKPALEREFNAGLLRQIIRARGAKKDELQLEYDKLVTDKFSLKTKTYFRRDWRRTLHDVDTLLNSPISKEIALPGALGWVNTALSALRLTRKIDINRLLSKIDSLRNHPNLSPQMIILAIKLQAYNERLKVKDKNLDKKIYKRYTQKTLGDRAIRLLGMPLSPDGTIHRALPRLLYEDIRDAFPNTPIAALARNKLLKLYGKS</sequence>
<protein>
    <submittedName>
        <fullName evidence="1">Uncharacterized protein</fullName>
    </submittedName>
</protein>
<organism evidence="1 2">
    <name type="scientific">Candidatus Iainarchaeum sp</name>
    <dbReference type="NCBI Taxonomy" id="3101447"/>
    <lineage>
        <taxon>Archaea</taxon>
        <taxon>Candidatus Iainarchaeota</taxon>
        <taxon>Candidatus Iainarchaeia</taxon>
        <taxon>Candidatus Iainarchaeales</taxon>
        <taxon>Candidatus Iainarchaeaceae</taxon>
        <taxon>Candidatus Iainarchaeum</taxon>
    </lineage>
</organism>
<reference evidence="1" key="1">
    <citation type="submission" date="2021-03" db="EMBL/GenBank/DDBJ databases">
        <authorList>
            <person name="Jaffe A."/>
        </authorList>
    </citation>
    <scope>NUCLEOTIDE SEQUENCE</scope>
    <source>
        <strain evidence="1">RIFCSPHIGHO2_01_FULL_AR10_44_11</strain>
    </source>
</reference>
<comment type="caution">
    <text evidence="1">The sequence shown here is derived from an EMBL/GenBank/DDBJ whole genome shotgun (WGS) entry which is preliminary data.</text>
</comment>
<dbReference type="AlphaFoldDB" id="A0A8T4KUK5"/>
<dbReference type="Proteomes" id="UP000677687">
    <property type="component" value="Unassembled WGS sequence"/>
</dbReference>
<accession>A0A8T4KUK5</accession>
<name>A0A8T4KUK5_9ARCH</name>
<evidence type="ECO:0000313" key="1">
    <source>
        <dbReference type="EMBL" id="MBS3057212.1"/>
    </source>
</evidence>
<proteinExistence type="predicted"/>
<evidence type="ECO:0000313" key="2">
    <source>
        <dbReference type="Proteomes" id="UP000677687"/>
    </source>
</evidence>